<protein>
    <recommendedName>
        <fullName evidence="4">Histidine kinase</fullName>
    </recommendedName>
</protein>
<sequence length="154" mass="15357">MAGTGSGTGGGAPEALPPRPASLVIAVGVVALEAVALVVATVAFVVVGAGAGATSVLALAGMFAVLALGLVAVALSLWRLHRWGRPAGIAWQVLLVLVGLSMFSTEPLNAVGVIAPAAVFLVAILMPASLRAYELGAEYHAAHPSAPAPPPKRW</sequence>
<feature type="transmembrane region" description="Helical" evidence="1">
    <location>
        <begin position="23"/>
        <end position="47"/>
    </location>
</feature>
<dbReference type="RefSeq" id="WP_344337391.1">
    <property type="nucleotide sequence ID" value="NZ_BAAAPZ010000008.1"/>
</dbReference>
<organism evidence="2 3">
    <name type="scientific">Brevibacterium salitolerans</name>
    <dbReference type="NCBI Taxonomy" id="1403566"/>
    <lineage>
        <taxon>Bacteria</taxon>
        <taxon>Bacillati</taxon>
        <taxon>Actinomycetota</taxon>
        <taxon>Actinomycetes</taxon>
        <taxon>Micrococcales</taxon>
        <taxon>Brevibacteriaceae</taxon>
        <taxon>Brevibacterium</taxon>
    </lineage>
</organism>
<accession>A0ABN2WX34</accession>
<evidence type="ECO:0000313" key="3">
    <source>
        <dbReference type="Proteomes" id="UP001500984"/>
    </source>
</evidence>
<reference evidence="2 3" key="1">
    <citation type="journal article" date="2019" name="Int. J. Syst. Evol. Microbiol.">
        <title>The Global Catalogue of Microorganisms (GCM) 10K type strain sequencing project: providing services to taxonomists for standard genome sequencing and annotation.</title>
        <authorList>
            <consortium name="The Broad Institute Genomics Platform"/>
            <consortium name="The Broad Institute Genome Sequencing Center for Infectious Disease"/>
            <person name="Wu L."/>
            <person name="Ma J."/>
        </authorList>
    </citation>
    <scope>NUCLEOTIDE SEQUENCE [LARGE SCALE GENOMIC DNA]</scope>
    <source>
        <strain evidence="2 3">JCM 15900</strain>
    </source>
</reference>
<evidence type="ECO:0000313" key="2">
    <source>
        <dbReference type="EMBL" id="GAA2100818.1"/>
    </source>
</evidence>
<keyword evidence="1" id="KW-0472">Membrane</keyword>
<proteinExistence type="predicted"/>
<evidence type="ECO:0000256" key="1">
    <source>
        <dbReference type="SAM" id="Phobius"/>
    </source>
</evidence>
<name>A0ABN2WX34_9MICO</name>
<evidence type="ECO:0008006" key="4">
    <source>
        <dbReference type="Google" id="ProtNLM"/>
    </source>
</evidence>
<feature type="transmembrane region" description="Helical" evidence="1">
    <location>
        <begin position="110"/>
        <end position="130"/>
    </location>
</feature>
<dbReference type="EMBL" id="BAAAPZ010000008">
    <property type="protein sequence ID" value="GAA2100818.1"/>
    <property type="molecule type" value="Genomic_DNA"/>
</dbReference>
<dbReference type="Proteomes" id="UP001500984">
    <property type="component" value="Unassembled WGS sequence"/>
</dbReference>
<feature type="transmembrane region" description="Helical" evidence="1">
    <location>
        <begin position="87"/>
        <end position="104"/>
    </location>
</feature>
<gene>
    <name evidence="2" type="ORF">GCM10009823_23420</name>
</gene>
<comment type="caution">
    <text evidence="2">The sequence shown here is derived from an EMBL/GenBank/DDBJ whole genome shotgun (WGS) entry which is preliminary data.</text>
</comment>
<keyword evidence="1" id="KW-1133">Transmembrane helix</keyword>
<feature type="transmembrane region" description="Helical" evidence="1">
    <location>
        <begin position="53"/>
        <end position="75"/>
    </location>
</feature>
<keyword evidence="1" id="KW-0812">Transmembrane</keyword>
<keyword evidence="3" id="KW-1185">Reference proteome</keyword>